<dbReference type="HOGENOM" id="CLU_2252686_0_0_1"/>
<evidence type="ECO:0000313" key="2">
    <source>
        <dbReference type="Proteomes" id="UP000000305"/>
    </source>
</evidence>
<gene>
    <name evidence="1" type="ORF">DAPPUDRAFT_257636</name>
</gene>
<sequence length="104" mass="11927">MLRFKLVSRPRLSRPVMLWTLVEFLHSVVLSKLIRSCDGDDEAAAARVFLRRSDAPINNASNSTPSISRLIVLYVNTNSMYDALAWYRRYCTLHITHTTIKSTL</sequence>
<proteinExistence type="predicted"/>
<dbReference type="InParanoid" id="E9HDY5"/>
<protein>
    <submittedName>
        <fullName evidence="1">Uncharacterized protein</fullName>
    </submittedName>
</protein>
<dbReference type="KEGG" id="dpx:DAPPUDRAFT_257636"/>
<dbReference type="Proteomes" id="UP000000305">
    <property type="component" value="Unassembled WGS sequence"/>
</dbReference>
<reference evidence="1 2" key="1">
    <citation type="journal article" date="2011" name="Science">
        <title>The ecoresponsive genome of Daphnia pulex.</title>
        <authorList>
            <person name="Colbourne J.K."/>
            <person name="Pfrender M.E."/>
            <person name="Gilbert D."/>
            <person name="Thomas W.K."/>
            <person name="Tucker A."/>
            <person name="Oakley T.H."/>
            <person name="Tokishita S."/>
            <person name="Aerts A."/>
            <person name="Arnold G.J."/>
            <person name="Basu M.K."/>
            <person name="Bauer D.J."/>
            <person name="Caceres C.E."/>
            <person name="Carmel L."/>
            <person name="Casola C."/>
            <person name="Choi J.H."/>
            <person name="Detter J.C."/>
            <person name="Dong Q."/>
            <person name="Dusheyko S."/>
            <person name="Eads B.D."/>
            <person name="Frohlich T."/>
            <person name="Geiler-Samerotte K.A."/>
            <person name="Gerlach D."/>
            <person name="Hatcher P."/>
            <person name="Jogdeo S."/>
            <person name="Krijgsveld J."/>
            <person name="Kriventseva E.V."/>
            <person name="Kultz D."/>
            <person name="Laforsch C."/>
            <person name="Lindquist E."/>
            <person name="Lopez J."/>
            <person name="Manak J.R."/>
            <person name="Muller J."/>
            <person name="Pangilinan J."/>
            <person name="Patwardhan R.P."/>
            <person name="Pitluck S."/>
            <person name="Pritham E.J."/>
            <person name="Rechtsteiner A."/>
            <person name="Rho M."/>
            <person name="Rogozin I.B."/>
            <person name="Sakarya O."/>
            <person name="Salamov A."/>
            <person name="Schaack S."/>
            <person name="Shapiro H."/>
            <person name="Shiga Y."/>
            <person name="Skalitzky C."/>
            <person name="Smith Z."/>
            <person name="Souvorov A."/>
            <person name="Sung W."/>
            <person name="Tang Z."/>
            <person name="Tsuchiya D."/>
            <person name="Tu H."/>
            <person name="Vos H."/>
            <person name="Wang M."/>
            <person name="Wolf Y.I."/>
            <person name="Yamagata H."/>
            <person name="Yamada T."/>
            <person name="Ye Y."/>
            <person name="Shaw J.R."/>
            <person name="Andrews J."/>
            <person name="Crease T.J."/>
            <person name="Tang H."/>
            <person name="Lucas S.M."/>
            <person name="Robertson H.M."/>
            <person name="Bork P."/>
            <person name="Koonin E.V."/>
            <person name="Zdobnov E.M."/>
            <person name="Grigoriev I.V."/>
            <person name="Lynch M."/>
            <person name="Boore J.L."/>
        </authorList>
    </citation>
    <scope>NUCLEOTIDE SEQUENCE [LARGE SCALE GENOMIC DNA]</scope>
</reference>
<dbReference type="EMBL" id="GL732626">
    <property type="protein sequence ID" value="EFX70050.1"/>
    <property type="molecule type" value="Genomic_DNA"/>
</dbReference>
<dbReference type="AlphaFoldDB" id="E9HDY5"/>
<accession>E9HDY5</accession>
<name>E9HDY5_DAPPU</name>
<organism evidence="1 2">
    <name type="scientific">Daphnia pulex</name>
    <name type="common">Water flea</name>
    <dbReference type="NCBI Taxonomy" id="6669"/>
    <lineage>
        <taxon>Eukaryota</taxon>
        <taxon>Metazoa</taxon>
        <taxon>Ecdysozoa</taxon>
        <taxon>Arthropoda</taxon>
        <taxon>Crustacea</taxon>
        <taxon>Branchiopoda</taxon>
        <taxon>Diplostraca</taxon>
        <taxon>Cladocera</taxon>
        <taxon>Anomopoda</taxon>
        <taxon>Daphniidae</taxon>
        <taxon>Daphnia</taxon>
    </lineage>
</organism>
<evidence type="ECO:0000313" key="1">
    <source>
        <dbReference type="EMBL" id="EFX70050.1"/>
    </source>
</evidence>
<keyword evidence="2" id="KW-1185">Reference proteome</keyword>